<dbReference type="PROSITE" id="PS00194">
    <property type="entry name" value="THIOREDOXIN_1"/>
    <property type="match status" value="1"/>
</dbReference>
<proteinExistence type="predicted"/>
<dbReference type="PANTHER" id="PTHR46115">
    <property type="entry name" value="THIOREDOXIN-LIKE PROTEIN 1"/>
    <property type="match status" value="1"/>
</dbReference>
<dbReference type="InterPro" id="IPR013766">
    <property type="entry name" value="Thioredoxin_domain"/>
</dbReference>
<dbReference type="SUPFAM" id="SSF52833">
    <property type="entry name" value="Thioredoxin-like"/>
    <property type="match status" value="1"/>
</dbReference>
<organism evidence="4">
    <name type="scientific">Psilocybe cubensis</name>
    <name type="common">Psychedelic mushroom</name>
    <name type="synonym">Stropharia cubensis</name>
    <dbReference type="NCBI Taxonomy" id="181762"/>
    <lineage>
        <taxon>Eukaryota</taxon>
        <taxon>Fungi</taxon>
        <taxon>Dikarya</taxon>
        <taxon>Basidiomycota</taxon>
        <taxon>Agaricomycotina</taxon>
        <taxon>Agaricomycetes</taxon>
        <taxon>Agaricomycetidae</taxon>
        <taxon>Agaricales</taxon>
        <taxon>Agaricineae</taxon>
        <taxon>Strophariaceae</taxon>
        <taxon>Psilocybe</taxon>
    </lineage>
</organism>
<reference evidence="4" key="1">
    <citation type="submission" date="2021-02" db="EMBL/GenBank/DDBJ databases">
        <title>Psilocybe cubensis genome.</title>
        <authorList>
            <person name="Mckernan K.J."/>
            <person name="Crawford S."/>
            <person name="Trippe A."/>
            <person name="Kane L.T."/>
            <person name="Mclaughlin S."/>
        </authorList>
    </citation>
    <scope>NUCLEOTIDE SEQUENCE [LARGE SCALE GENOMIC DNA]</scope>
    <source>
        <strain evidence="4">MGC-MH-2018</strain>
    </source>
</reference>
<evidence type="ECO:0000256" key="1">
    <source>
        <dbReference type="ARBA" id="ARBA00023157"/>
    </source>
</evidence>
<dbReference type="CDD" id="cd02947">
    <property type="entry name" value="TRX_family"/>
    <property type="match status" value="1"/>
</dbReference>
<comment type="caution">
    <text evidence="4">The sequence shown here is derived from an EMBL/GenBank/DDBJ whole genome shotgun (WGS) entry which is preliminary data.</text>
</comment>
<keyword evidence="1" id="KW-1015">Disulfide bond</keyword>
<sequence>MSITHLTSLSQLDTILSKSKDKLSVIDFHASWCGPCHAIAPTFEALAKQYPSVNFLKCDVDAVSDVAQKYKVTAMPTFAFLKGNTQIDTLRGADRAGLTEKIRKHATSSGSSSATSAFSGKGRTLGGEPAAPDVAGEVKVTLDKASQGLNSLDPQLKVLMLLLGLYFIFWFYG</sequence>
<feature type="region of interest" description="Disordered" evidence="2">
    <location>
        <begin position="105"/>
        <end position="131"/>
    </location>
</feature>
<dbReference type="EMBL" id="JAFIQS010000001">
    <property type="protein sequence ID" value="KAG5173897.1"/>
    <property type="molecule type" value="Genomic_DNA"/>
</dbReference>
<gene>
    <name evidence="4" type="ORF">JR316_000555</name>
</gene>
<accession>A0A8H8CPE3</accession>
<dbReference type="OrthoDB" id="10263751at2759"/>
<feature type="compositionally biased region" description="Low complexity" evidence="2">
    <location>
        <begin position="107"/>
        <end position="120"/>
    </location>
</feature>
<dbReference type="Gene3D" id="3.40.30.10">
    <property type="entry name" value="Glutaredoxin"/>
    <property type="match status" value="1"/>
</dbReference>
<feature type="domain" description="Thioredoxin" evidence="3">
    <location>
        <begin position="1"/>
        <end position="107"/>
    </location>
</feature>
<dbReference type="PRINTS" id="PR00421">
    <property type="entry name" value="THIOREDOXIN"/>
</dbReference>
<dbReference type="Pfam" id="PF00085">
    <property type="entry name" value="Thioredoxin"/>
    <property type="match status" value="1"/>
</dbReference>
<evidence type="ECO:0000313" key="4">
    <source>
        <dbReference type="EMBL" id="KAG5173897.1"/>
    </source>
</evidence>
<dbReference type="PROSITE" id="PS51352">
    <property type="entry name" value="THIOREDOXIN_2"/>
    <property type="match status" value="1"/>
</dbReference>
<dbReference type="InterPro" id="IPR036249">
    <property type="entry name" value="Thioredoxin-like_sf"/>
</dbReference>
<evidence type="ECO:0000256" key="2">
    <source>
        <dbReference type="SAM" id="MobiDB-lite"/>
    </source>
</evidence>
<evidence type="ECO:0000259" key="3">
    <source>
        <dbReference type="PROSITE" id="PS51352"/>
    </source>
</evidence>
<protein>
    <recommendedName>
        <fullName evidence="3">Thioredoxin domain-containing protein</fullName>
    </recommendedName>
</protein>
<dbReference type="InterPro" id="IPR017937">
    <property type="entry name" value="Thioredoxin_CS"/>
</dbReference>
<name>A0A8H8CPE3_PSICU</name>
<dbReference type="AlphaFoldDB" id="A0A8H8CPE3"/>